<dbReference type="EMBL" id="JAVDBT010000002">
    <property type="protein sequence ID" value="MDQ2065227.1"/>
    <property type="molecule type" value="Genomic_DNA"/>
</dbReference>
<dbReference type="InterPro" id="IPR010359">
    <property type="entry name" value="IrrE_HExxH"/>
</dbReference>
<name>A0ABU0VU18_9RHOB</name>
<comment type="caution">
    <text evidence="2">The sequence shown here is derived from an EMBL/GenBank/DDBJ whole genome shotgun (WGS) entry which is preliminary data.</text>
</comment>
<dbReference type="InterPro" id="IPR010982">
    <property type="entry name" value="Lambda_DNA-bd_dom_sf"/>
</dbReference>
<sequence>MSVDLLEREIGSEFRLVVAQSQPITPHLALQLERYVGGSKGFWLRRDAIYQDAISEMAPESEKEWVKSQPYNDMAKFGWIPVARSVAEKASHLFDFFNCDNVKDWYRIYEPTLSKVAFRTTFTFENDDAATVAWLRQGDIVAENIPCGPFDPKKLRENLDAIRRECRRSSVENFLPNIRSILASAGVRFVVVRAPSGCRASGATRINLDGSATLQLSFRYLSDDHFWFTLFHEIGHLILHSDRSFFLEGDFVDSDEIEREANAFASEILIPTERRSDLEVVSIRRDAIIRLAFRLGISPGILVGQMQHFGLMERSRMNYLKRRYKW</sequence>
<gene>
    <name evidence="2" type="ORF">Q9295_02480</name>
</gene>
<feature type="domain" description="IrrE N-terminal-like" evidence="1">
    <location>
        <begin position="219"/>
        <end position="301"/>
    </location>
</feature>
<protein>
    <submittedName>
        <fullName evidence="2">ImmA/IrrE family metallo-endopeptidase</fullName>
    </submittedName>
</protein>
<dbReference type="InterPro" id="IPR052345">
    <property type="entry name" value="Rad_response_metalloprotease"/>
</dbReference>
<dbReference type="Proteomes" id="UP001239680">
    <property type="component" value="Unassembled WGS sequence"/>
</dbReference>
<dbReference type="Gene3D" id="1.10.260.40">
    <property type="entry name" value="lambda repressor-like DNA-binding domains"/>
    <property type="match status" value="1"/>
</dbReference>
<evidence type="ECO:0000313" key="2">
    <source>
        <dbReference type="EMBL" id="MDQ2065227.1"/>
    </source>
</evidence>
<dbReference type="PANTHER" id="PTHR43236">
    <property type="entry name" value="ANTITOXIN HIGA1"/>
    <property type="match status" value="1"/>
</dbReference>
<evidence type="ECO:0000313" key="3">
    <source>
        <dbReference type="Proteomes" id="UP001239680"/>
    </source>
</evidence>
<keyword evidence="3" id="KW-1185">Reference proteome</keyword>
<evidence type="ECO:0000259" key="1">
    <source>
        <dbReference type="Pfam" id="PF06114"/>
    </source>
</evidence>
<organism evidence="2 3">
    <name type="scientific">Pseudogemmobacter lacusdianii</name>
    <dbReference type="NCBI Taxonomy" id="3069608"/>
    <lineage>
        <taxon>Bacteria</taxon>
        <taxon>Pseudomonadati</taxon>
        <taxon>Pseudomonadota</taxon>
        <taxon>Alphaproteobacteria</taxon>
        <taxon>Rhodobacterales</taxon>
        <taxon>Paracoccaceae</taxon>
        <taxon>Pseudogemmobacter</taxon>
    </lineage>
</organism>
<reference evidence="2 3" key="1">
    <citation type="submission" date="2023-08" db="EMBL/GenBank/DDBJ databases">
        <title>Characterization of two Paracoccaceae strains isolated from Phycosphere and proposal of Xinfangfangia lacusdiani sp. nov.</title>
        <authorList>
            <person name="Deng Y."/>
            <person name="Zhang Y.Q."/>
        </authorList>
    </citation>
    <scope>NUCLEOTIDE SEQUENCE [LARGE SCALE GENOMIC DNA]</scope>
    <source>
        <strain evidence="2 3">CPCC 101601</strain>
    </source>
</reference>
<proteinExistence type="predicted"/>
<dbReference type="Pfam" id="PF06114">
    <property type="entry name" value="Peptidase_M78"/>
    <property type="match status" value="1"/>
</dbReference>
<dbReference type="RefSeq" id="WP_306678919.1">
    <property type="nucleotide sequence ID" value="NZ_JAVDBT010000002.1"/>
</dbReference>
<dbReference type="PANTHER" id="PTHR43236:SF1">
    <property type="entry name" value="BLL7220 PROTEIN"/>
    <property type="match status" value="1"/>
</dbReference>
<accession>A0ABU0VU18</accession>
<dbReference type="Gene3D" id="1.10.10.2910">
    <property type="match status" value="1"/>
</dbReference>